<proteinExistence type="predicted"/>
<organism evidence="3 4">
    <name type="scientific">Dimargaris cristalligena</name>
    <dbReference type="NCBI Taxonomy" id="215637"/>
    <lineage>
        <taxon>Eukaryota</taxon>
        <taxon>Fungi</taxon>
        <taxon>Fungi incertae sedis</taxon>
        <taxon>Zoopagomycota</taxon>
        <taxon>Kickxellomycotina</taxon>
        <taxon>Dimargaritomycetes</taxon>
        <taxon>Dimargaritales</taxon>
        <taxon>Dimargaritaceae</taxon>
        <taxon>Dimargaris</taxon>
    </lineage>
</organism>
<dbReference type="Pfam" id="PF12937">
    <property type="entry name" value="F-box-like"/>
    <property type="match status" value="1"/>
</dbReference>
<protein>
    <recommendedName>
        <fullName evidence="2">F-box domain-containing protein</fullName>
    </recommendedName>
</protein>
<dbReference type="InterPro" id="IPR006553">
    <property type="entry name" value="Leu-rich_rpt_Cys-con_subtyp"/>
</dbReference>
<dbReference type="GO" id="GO:0031146">
    <property type="term" value="P:SCF-dependent proteasomal ubiquitin-dependent protein catabolic process"/>
    <property type="evidence" value="ECO:0007669"/>
    <property type="project" value="TreeGrafter"/>
</dbReference>
<gene>
    <name evidence="3" type="ORF">BJ085DRAFT_36012</name>
</gene>
<dbReference type="PANTHER" id="PTHR13318">
    <property type="entry name" value="PARTNER OF PAIRED, ISOFORM B-RELATED"/>
    <property type="match status" value="1"/>
</dbReference>
<dbReference type="OrthoDB" id="421226at2759"/>
<feature type="region of interest" description="Disordered" evidence="1">
    <location>
        <begin position="69"/>
        <end position="112"/>
    </location>
</feature>
<dbReference type="SUPFAM" id="SSF81383">
    <property type="entry name" value="F-box domain"/>
    <property type="match status" value="1"/>
</dbReference>
<dbReference type="Proteomes" id="UP000268162">
    <property type="component" value="Unassembled WGS sequence"/>
</dbReference>
<evidence type="ECO:0000259" key="2">
    <source>
        <dbReference type="PROSITE" id="PS50181"/>
    </source>
</evidence>
<dbReference type="Gene3D" id="3.80.10.10">
    <property type="entry name" value="Ribonuclease Inhibitor"/>
    <property type="match status" value="2"/>
</dbReference>
<reference evidence="4" key="1">
    <citation type="journal article" date="2018" name="Nat. Microbiol.">
        <title>Leveraging single-cell genomics to expand the fungal tree of life.</title>
        <authorList>
            <person name="Ahrendt S.R."/>
            <person name="Quandt C.A."/>
            <person name="Ciobanu D."/>
            <person name="Clum A."/>
            <person name="Salamov A."/>
            <person name="Andreopoulos B."/>
            <person name="Cheng J.F."/>
            <person name="Woyke T."/>
            <person name="Pelin A."/>
            <person name="Henrissat B."/>
            <person name="Reynolds N.K."/>
            <person name="Benny G.L."/>
            <person name="Smith M.E."/>
            <person name="James T.Y."/>
            <person name="Grigoriev I.V."/>
        </authorList>
    </citation>
    <scope>NUCLEOTIDE SEQUENCE [LARGE SCALE GENOMIC DNA]</scope>
    <source>
        <strain evidence="4">RSA 468</strain>
    </source>
</reference>
<evidence type="ECO:0000256" key="1">
    <source>
        <dbReference type="SAM" id="MobiDB-lite"/>
    </source>
</evidence>
<feature type="domain" description="F-box" evidence="2">
    <location>
        <begin position="129"/>
        <end position="164"/>
    </location>
</feature>
<dbReference type="EMBL" id="ML002337">
    <property type="protein sequence ID" value="RKP38704.1"/>
    <property type="molecule type" value="Genomic_DNA"/>
</dbReference>
<feature type="compositionally biased region" description="Gly residues" evidence="1">
    <location>
        <begin position="86"/>
        <end position="96"/>
    </location>
</feature>
<keyword evidence="4" id="KW-1185">Reference proteome</keyword>
<dbReference type="STRING" id="215637.A0A4P9ZYB3"/>
<sequence length="565" mass="63273">MLTLLTNWAVGVTGLPDDWEQVFKVLAVYVPFERLPLFRLLRFLLQLWNEEYTALVPVWAAGDLSGGGWSPDDAPGGKRSPSGRPVGPGAGVGEGYGWPSPVRSVRGKKERLPPQVGPYRTTYRFHRATATIQTLPTEVIARVVGYLDDKDQRTTAQVCRQWRQAALPIIWGLPLVYPLIQYPSTNLLLLHMLYRWMLPPTVLRLSRRWLRYFPLPGARFLADVPVLDEVGLLRAWALPQYGIHVRQVDLTHGHQWLADGALEAITRHCPGLQYLNLSGCHRISANTLQHCLPRLPNLQTLLLNYCLWVDTAAVRAALTSCPRLQTLALAHVTQIKDELWSTPLVRYPSLRRLKIAGCLGLTSTGLAQLAVRFPELRWLDLSHLPSLTRHDLLRFIRHCPQLERISLAHSGSRHHPAVDQLGGGELTGIPPAVAALLSFSPESVNDQTIYELVVQCPRLQSLDLNYVHTISNTAIRHISEHCHTLLSLSIVGCVNVDHHALAHLARLRQRAGRLVCVTLGDSPAITEESINQLANTPDHAIRGWQRSIIDEQLFNHLASDAFWTP</sequence>
<dbReference type="SUPFAM" id="SSF52047">
    <property type="entry name" value="RNI-like"/>
    <property type="match status" value="1"/>
</dbReference>
<dbReference type="InterPro" id="IPR036047">
    <property type="entry name" value="F-box-like_dom_sf"/>
</dbReference>
<dbReference type="PROSITE" id="PS50181">
    <property type="entry name" value="FBOX"/>
    <property type="match status" value="1"/>
</dbReference>
<evidence type="ECO:0000313" key="3">
    <source>
        <dbReference type="EMBL" id="RKP38704.1"/>
    </source>
</evidence>
<dbReference type="GO" id="GO:0019005">
    <property type="term" value="C:SCF ubiquitin ligase complex"/>
    <property type="evidence" value="ECO:0007669"/>
    <property type="project" value="TreeGrafter"/>
</dbReference>
<dbReference type="InterPro" id="IPR001810">
    <property type="entry name" value="F-box_dom"/>
</dbReference>
<evidence type="ECO:0000313" key="4">
    <source>
        <dbReference type="Proteomes" id="UP000268162"/>
    </source>
</evidence>
<dbReference type="InterPro" id="IPR032675">
    <property type="entry name" value="LRR_dom_sf"/>
</dbReference>
<name>A0A4P9ZYB3_9FUNG</name>
<accession>A0A4P9ZYB3</accession>
<dbReference type="Gene3D" id="1.20.1280.50">
    <property type="match status" value="1"/>
</dbReference>
<dbReference type="AlphaFoldDB" id="A0A4P9ZYB3"/>
<dbReference type="SMART" id="SM00367">
    <property type="entry name" value="LRR_CC"/>
    <property type="match status" value="6"/>
</dbReference>